<gene>
    <name evidence="1" type="ORF">SAMN03080610_03606</name>
</gene>
<accession>A0A1G5P9S6</accession>
<dbReference type="AlphaFoldDB" id="A0A1G5P9S6"/>
<dbReference type="GO" id="GO:0000287">
    <property type="term" value="F:magnesium ion binding"/>
    <property type="evidence" value="ECO:0007669"/>
    <property type="project" value="InterPro"/>
</dbReference>
<reference evidence="1 2" key="1">
    <citation type="submission" date="2016-10" db="EMBL/GenBank/DDBJ databases">
        <authorList>
            <person name="de Groot N.N."/>
        </authorList>
    </citation>
    <scope>NUCLEOTIDE SEQUENCE [LARGE SCALE GENOMIC DNA]</scope>
    <source>
        <strain evidence="1 2">DSM 2698</strain>
    </source>
</reference>
<evidence type="ECO:0000313" key="2">
    <source>
        <dbReference type="Proteomes" id="UP000199347"/>
    </source>
</evidence>
<dbReference type="GO" id="GO:0006310">
    <property type="term" value="P:DNA recombination"/>
    <property type="evidence" value="ECO:0007669"/>
    <property type="project" value="InterPro"/>
</dbReference>
<dbReference type="InterPro" id="IPR008822">
    <property type="entry name" value="Endonuclease_RusA-like"/>
</dbReference>
<protein>
    <submittedName>
        <fullName evidence="1">Endodeoxyribonuclease RusA</fullName>
    </submittedName>
</protein>
<keyword evidence="2" id="KW-1185">Reference proteome</keyword>
<dbReference type="InterPro" id="IPR036614">
    <property type="entry name" value="RusA-like_sf"/>
</dbReference>
<dbReference type="Proteomes" id="UP000199347">
    <property type="component" value="Unassembled WGS sequence"/>
</dbReference>
<evidence type="ECO:0000313" key="1">
    <source>
        <dbReference type="EMBL" id="SCZ46245.1"/>
    </source>
</evidence>
<dbReference type="Gene3D" id="3.30.1330.70">
    <property type="entry name" value="Holliday junction resolvase RusA"/>
    <property type="match status" value="1"/>
</dbReference>
<dbReference type="STRING" id="1120955.SAMN03080610_03606"/>
<dbReference type="SUPFAM" id="SSF103084">
    <property type="entry name" value="Holliday junction resolvase RusA"/>
    <property type="match status" value="1"/>
</dbReference>
<sequence length="144" mass="16698">MADEESLYPIEVVLRGTPISLQSKSSAHREAWKQRVRDATLSRREQVYQAALLDDRPLAVTIYYFPSDPMEGDIDNIVKPIVDAMKGVSYLDDRSVERIAAQKFEPEEDWQCVAPTEQLAFALDMEPPVIYIRVEDDLHWRRFQ</sequence>
<dbReference type="RefSeq" id="WP_092816452.1">
    <property type="nucleotide sequence ID" value="NZ_FMVW01000012.1"/>
</dbReference>
<organism evidence="1 2">
    <name type="scientific">Afifella marina DSM 2698</name>
    <dbReference type="NCBI Taxonomy" id="1120955"/>
    <lineage>
        <taxon>Bacteria</taxon>
        <taxon>Pseudomonadati</taxon>
        <taxon>Pseudomonadota</taxon>
        <taxon>Alphaproteobacteria</taxon>
        <taxon>Hyphomicrobiales</taxon>
        <taxon>Afifellaceae</taxon>
        <taxon>Afifella</taxon>
    </lineage>
</organism>
<dbReference type="GO" id="GO:0006281">
    <property type="term" value="P:DNA repair"/>
    <property type="evidence" value="ECO:0007669"/>
    <property type="project" value="InterPro"/>
</dbReference>
<name>A0A1G5P9S6_AFIMA</name>
<dbReference type="OrthoDB" id="959793at2"/>
<dbReference type="Pfam" id="PF05866">
    <property type="entry name" value="RusA"/>
    <property type="match status" value="1"/>
</dbReference>
<dbReference type="EMBL" id="FMVW01000012">
    <property type="protein sequence ID" value="SCZ46245.1"/>
    <property type="molecule type" value="Genomic_DNA"/>
</dbReference>
<proteinExistence type="predicted"/>